<feature type="transmembrane region" description="Helical" evidence="1">
    <location>
        <begin position="20"/>
        <end position="41"/>
    </location>
</feature>
<feature type="transmembrane region" description="Helical" evidence="1">
    <location>
        <begin position="179"/>
        <end position="202"/>
    </location>
</feature>
<feature type="transmembrane region" description="Helical" evidence="1">
    <location>
        <begin position="47"/>
        <end position="68"/>
    </location>
</feature>
<keyword evidence="1" id="KW-0472">Membrane</keyword>
<evidence type="ECO:0000313" key="3">
    <source>
        <dbReference type="Proteomes" id="UP000027153"/>
    </source>
</evidence>
<reference evidence="2 3" key="1">
    <citation type="journal article" date="2013" name="Nature">
        <title>Anaerobic oxidation of methane coupled to nitrate reduction in a novel archaeal lineage.</title>
        <authorList>
            <person name="Haroon M.F."/>
            <person name="Hu S."/>
            <person name="Shi Y."/>
            <person name="Imelfort M."/>
            <person name="Keller J."/>
            <person name="Hugenholtz P."/>
            <person name="Yuan Z."/>
            <person name="Tyson G.W."/>
        </authorList>
    </citation>
    <scope>NUCLEOTIDE SEQUENCE [LARGE SCALE GENOMIC DNA]</scope>
    <source>
        <strain evidence="2 3">ANME-2d</strain>
    </source>
</reference>
<dbReference type="InterPro" id="IPR005240">
    <property type="entry name" value="DUF389"/>
</dbReference>
<comment type="caution">
    <text evidence="2">The sequence shown here is derived from an EMBL/GenBank/DDBJ whole genome shotgun (WGS) entry which is preliminary data.</text>
</comment>
<accession>A0A062VBN9</accession>
<dbReference type="RefSeq" id="WP_048088299.1">
    <property type="nucleotide sequence ID" value="NZ_JMIY01000001.1"/>
</dbReference>
<keyword evidence="1" id="KW-0812">Transmembrane</keyword>
<keyword evidence="1" id="KW-1133">Transmembrane helix</keyword>
<dbReference type="PANTHER" id="PTHR20992:SF9">
    <property type="entry name" value="AT15442P-RELATED"/>
    <property type="match status" value="1"/>
</dbReference>
<proteinExistence type="predicted"/>
<evidence type="ECO:0000256" key="1">
    <source>
        <dbReference type="SAM" id="Phobius"/>
    </source>
</evidence>
<feature type="transmembrane region" description="Helical" evidence="1">
    <location>
        <begin position="80"/>
        <end position="101"/>
    </location>
</feature>
<protein>
    <submittedName>
        <fullName evidence="2">Putative membrane protein</fullName>
    </submittedName>
</protein>
<dbReference type="Proteomes" id="UP000027153">
    <property type="component" value="Unassembled WGS sequence"/>
</dbReference>
<feature type="transmembrane region" description="Helical" evidence="1">
    <location>
        <begin position="121"/>
        <end position="144"/>
    </location>
</feature>
<evidence type="ECO:0000313" key="2">
    <source>
        <dbReference type="EMBL" id="KCZ73114.1"/>
    </source>
</evidence>
<keyword evidence="3" id="KW-1185">Reference proteome</keyword>
<dbReference type="AlphaFoldDB" id="A0A062VBN9"/>
<gene>
    <name evidence="2" type="ORF">ANME2D_00173</name>
</gene>
<dbReference type="PANTHER" id="PTHR20992">
    <property type="entry name" value="AT15442P-RELATED"/>
    <property type="match status" value="1"/>
</dbReference>
<name>A0A062VBN9_9EURY</name>
<dbReference type="EMBL" id="JMIY01000001">
    <property type="protein sequence ID" value="KCZ73114.1"/>
    <property type="molecule type" value="Genomic_DNA"/>
</dbReference>
<dbReference type="Pfam" id="PF04087">
    <property type="entry name" value="DUF389"/>
    <property type="match status" value="1"/>
</dbReference>
<feature type="transmembrane region" description="Helical" evidence="1">
    <location>
        <begin position="151"/>
        <end position="173"/>
    </location>
</feature>
<sequence>MSDNTVDRLERIDFHGSASLDFDTITFLVLSSILASVALLADSTPVLIGSMVLAPSFDTIVAIPFGIINRDWQLVRTGTTGLLVHSVVIFVVSFITVWVLLHTPLIPPSPALAGRGLVSERLLFGGYSIITALAAGAGGSIATVTNRRENIVGVVIALAIVPALAAASIGFQAGPLSGWGGIMLFAINVSGIIVAGFVVLMIRMEYGKTKKLVKEHD</sequence>
<organism evidence="2 3">
    <name type="scientific">Candidatus Methanoperedens nitratireducens</name>
    <dbReference type="NCBI Taxonomy" id="1392998"/>
    <lineage>
        <taxon>Archaea</taxon>
        <taxon>Methanobacteriati</taxon>
        <taxon>Methanobacteriota</taxon>
        <taxon>Stenosarchaea group</taxon>
        <taxon>Methanomicrobia</taxon>
        <taxon>Methanosarcinales</taxon>
        <taxon>ANME-2 cluster</taxon>
        <taxon>Candidatus Methanoperedentaceae</taxon>
        <taxon>Candidatus Methanoperedens</taxon>
    </lineage>
</organism>